<dbReference type="RefSeq" id="WP_073488927.1">
    <property type="nucleotide sequence ID" value="NZ_FQVN01000012.1"/>
</dbReference>
<dbReference type="InterPro" id="IPR001077">
    <property type="entry name" value="COMT_C"/>
</dbReference>
<name>A0A1M5LXZ5_STRHI</name>
<evidence type="ECO:0000256" key="3">
    <source>
        <dbReference type="ARBA" id="ARBA00022691"/>
    </source>
</evidence>
<dbReference type="GO" id="GO:0046983">
    <property type="term" value="F:protein dimerization activity"/>
    <property type="evidence" value="ECO:0007669"/>
    <property type="project" value="InterPro"/>
</dbReference>
<dbReference type="PANTHER" id="PTHR43712">
    <property type="entry name" value="PUTATIVE (AFU_ORTHOLOGUE AFUA_4G14580)-RELATED"/>
    <property type="match status" value="1"/>
</dbReference>
<evidence type="ECO:0000259" key="5">
    <source>
        <dbReference type="Pfam" id="PF08100"/>
    </source>
</evidence>
<dbReference type="PANTHER" id="PTHR43712:SF2">
    <property type="entry name" value="O-METHYLTRANSFERASE CICE"/>
    <property type="match status" value="1"/>
</dbReference>
<dbReference type="AlphaFoldDB" id="A0A1M5LXZ5"/>
<proteinExistence type="predicted"/>
<sequence>MVERESAETRLLNEIAKMASLMAPWAIRVAATERLPDLVAAGTTDAAELAARTGNDTDATNRLLLYLSALGLFRPTAPGNYELTELGELLRDDHPIGLRAFLDQNGFGARLDAVTAHLATAVRTGRPVYRDVFGRGFWADQDSYPDESLSFNRVMAAHTRWFGPDLRRSYDWGAFRHVVDVGGGTGAGTFLAELLRAYPAMRGTLVEDPAETAMSGVDALAEVGDRCDAVTQSLFDPLPEGADAYVLTTILRNWDDDNAVRLLRRCAEAAGAGGRVLVIERVLSDDDHQLHVRDANLRILLLLGGKERELAEFRAVGAAAGLELTATLPTDYSHLYLLEYRIAR</sequence>
<feature type="domain" description="O-methyltransferase dimerisation" evidence="5">
    <location>
        <begin position="20"/>
        <end position="90"/>
    </location>
</feature>
<dbReference type="EMBL" id="FQVN01000012">
    <property type="protein sequence ID" value="SHG69898.1"/>
    <property type="molecule type" value="Genomic_DNA"/>
</dbReference>
<dbReference type="Proteomes" id="UP000184501">
    <property type="component" value="Unassembled WGS sequence"/>
</dbReference>
<keyword evidence="2 6" id="KW-0808">Transferase</keyword>
<protein>
    <submittedName>
        <fullName evidence="6">O-methyltransferase</fullName>
    </submittedName>
</protein>
<feature type="domain" description="O-methyltransferase C-terminal" evidence="4">
    <location>
        <begin position="116"/>
        <end position="321"/>
    </location>
</feature>
<evidence type="ECO:0000259" key="4">
    <source>
        <dbReference type="Pfam" id="PF00891"/>
    </source>
</evidence>
<dbReference type="Pfam" id="PF08100">
    <property type="entry name" value="Dimerisation"/>
    <property type="match status" value="1"/>
</dbReference>
<evidence type="ECO:0000313" key="6">
    <source>
        <dbReference type="EMBL" id="SHG69898.1"/>
    </source>
</evidence>
<dbReference type="InterPro" id="IPR036388">
    <property type="entry name" value="WH-like_DNA-bd_sf"/>
</dbReference>
<dbReference type="Gene3D" id="3.40.50.150">
    <property type="entry name" value="Vaccinia Virus protein VP39"/>
    <property type="match status" value="1"/>
</dbReference>
<reference evidence="6 7" key="1">
    <citation type="submission" date="2016-11" db="EMBL/GenBank/DDBJ databases">
        <authorList>
            <person name="Jaros S."/>
            <person name="Januszkiewicz K."/>
            <person name="Wedrychowicz H."/>
        </authorList>
    </citation>
    <scope>NUCLEOTIDE SEQUENCE [LARGE SCALE GENOMIC DNA]</scope>
    <source>
        <strain evidence="6 7">DSM 44523</strain>
    </source>
</reference>
<dbReference type="CDD" id="cd02440">
    <property type="entry name" value="AdoMet_MTases"/>
    <property type="match status" value="1"/>
</dbReference>
<dbReference type="Pfam" id="PF00891">
    <property type="entry name" value="Methyltransf_2"/>
    <property type="match status" value="1"/>
</dbReference>
<dbReference type="InterPro" id="IPR029063">
    <property type="entry name" value="SAM-dependent_MTases_sf"/>
</dbReference>
<dbReference type="Gene3D" id="1.10.10.10">
    <property type="entry name" value="Winged helix-like DNA-binding domain superfamily/Winged helix DNA-binding domain"/>
    <property type="match status" value="1"/>
</dbReference>
<dbReference type="SUPFAM" id="SSF53335">
    <property type="entry name" value="S-adenosyl-L-methionine-dependent methyltransferases"/>
    <property type="match status" value="1"/>
</dbReference>
<dbReference type="STRING" id="2017.SAMN05444320_112102"/>
<accession>A0A1M5LXZ5</accession>
<evidence type="ECO:0000256" key="1">
    <source>
        <dbReference type="ARBA" id="ARBA00022603"/>
    </source>
</evidence>
<dbReference type="InterPro" id="IPR012967">
    <property type="entry name" value="COMT_dimerisation"/>
</dbReference>
<evidence type="ECO:0000313" key="7">
    <source>
        <dbReference type="Proteomes" id="UP000184501"/>
    </source>
</evidence>
<gene>
    <name evidence="6" type="ORF">SAMN05444320_112102</name>
</gene>
<organism evidence="6 7">
    <name type="scientific">Streptoalloteichus hindustanus</name>
    <dbReference type="NCBI Taxonomy" id="2017"/>
    <lineage>
        <taxon>Bacteria</taxon>
        <taxon>Bacillati</taxon>
        <taxon>Actinomycetota</taxon>
        <taxon>Actinomycetes</taxon>
        <taxon>Pseudonocardiales</taxon>
        <taxon>Pseudonocardiaceae</taxon>
        <taxon>Streptoalloteichus</taxon>
    </lineage>
</organism>
<keyword evidence="3" id="KW-0949">S-adenosyl-L-methionine</keyword>
<keyword evidence="7" id="KW-1185">Reference proteome</keyword>
<dbReference type="PIRSF" id="PIRSF005739">
    <property type="entry name" value="O-mtase"/>
    <property type="match status" value="1"/>
</dbReference>
<keyword evidence="1 6" id="KW-0489">Methyltransferase</keyword>
<dbReference type="InterPro" id="IPR016461">
    <property type="entry name" value="COMT-like"/>
</dbReference>
<dbReference type="GO" id="GO:0032259">
    <property type="term" value="P:methylation"/>
    <property type="evidence" value="ECO:0007669"/>
    <property type="project" value="UniProtKB-KW"/>
</dbReference>
<dbReference type="GO" id="GO:0008171">
    <property type="term" value="F:O-methyltransferase activity"/>
    <property type="evidence" value="ECO:0007669"/>
    <property type="project" value="InterPro"/>
</dbReference>
<dbReference type="Gene3D" id="1.10.287.1350">
    <property type="match status" value="1"/>
</dbReference>
<dbReference type="SUPFAM" id="SSF46785">
    <property type="entry name" value="Winged helix' DNA-binding domain"/>
    <property type="match status" value="1"/>
</dbReference>
<evidence type="ECO:0000256" key="2">
    <source>
        <dbReference type="ARBA" id="ARBA00022679"/>
    </source>
</evidence>
<dbReference type="PROSITE" id="PS51683">
    <property type="entry name" value="SAM_OMT_II"/>
    <property type="match status" value="1"/>
</dbReference>
<dbReference type="InterPro" id="IPR036390">
    <property type="entry name" value="WH_DNA-bd_sf"/>
</dbReference>